<dbReference type="CDD" id="cd12967">
    <property type="entry name" value="CBM_SusE-F_like_u1"/>
    <property type="match status" value="1"/>
</dbReference>
<organism evidence="4 5">
    <name type="scientific">Hufsiella arboris</name>
    <dbReference type="NCBI Taxonomy" id="2695275"/>
    <lineage>
        <taxon>Bacteria</taxon>
        <taxon>Pseudomonadati</taxon>
        <taxon>Bacteroidota</taxon>
        <taxon>Sphingobacteriia</taxon>
        <taxon>Sphingobacteriales</taxon>
        <taxon>Sphingobacteriaceae</taxon>
        <taxon>Hufsiella</taxon>
    </lineage>
</organism>
<dbReference type="InterPro" id="IPR054409">
    <property type="entry name" value="X25_BaPul-like"/>
</dbReference>
<dbReference type="AlphaFoldDB" id="A0A7K1Y8R1"/>
<dbReference type="RefSeq" id="WP_160844159.1">
    <property type="nucleotide sequence ID" value="NZ_WVHT01000003.1"/>
</dbReference>
<dbReference type="Pfam" id="PF22058">
    <property type="entry name" value="X25_BaPul_like"/>
    <property type="match status" value="1"/>
</dbReference>
<dbReference type="InterPro" id="IPR025970">
    <property type="entry name" value="SusE"/>
</dbReference>
<gene>
    <name evidence="4" type="ORF">GS399_08360</name>
</gene>
<evidence type="ECO:0000259" key="3">
    <source>
        <dbReference type="Pfam" id="PF22058"/>
    </source>
</evidence>
<accession>A0A7K1Y8R1</accession>
<feature type="signal peptide" evidence="1">
    <location>
        <begin position="1"/>
        <end position="22"/>
    </location>
</feature>
<evidence type="ECO:0000313" key="5">
    <source>
        <dbReference type="Proteomes" id="UP000466586"/>
    </source>
</evidence>
<feature type="domain" description="SusE outer membrane protein" evidence="2">
    <location>
        <begin position="23"/>
        <end position="128"/>
    </location>
</feature>
<proteinExistence type="predicted"/>
<name>A0A7K1Y8R1_9SPHI</name>
<sequence length="344" mass="35997">MKLSIIKSIALALISVSLWSCEKDETQVVADVSPAGQLTASATTLNLTQANQAKPAVTLAFPAATVTGYTVPVTSTIQFDVKGNNFSNPKEYVVATTTFSPTTADFNNMLLALGIKVGEPAQIDVRLKSGAAINAMTFSNVVTLSATPYLASAWIYAPGAYQGWNPSTADSLVSTSSNGIYQGVINFPAGSLDFKITPEKKWDVAYGDAGAGSLSTSGGNLNVGTAGLKLVTADMNKKTWTVEKFDSWGLIGSATAGGWDADTDMKFINDGKNTWKLTTTLTSGDIKFRMNDAWDVNLGGSNGTLTAGGGNIAVAEAGKYTVTLSLTYDSNKKVTGGTYNLVKN</sequence>
<dbReference type="CDD" id="cd12956">
    <property type="entry name" value="CBM_SusE-F_like"/>
    <property type="match status" value="1"/>
</dbReference>
<dbReference type="GO" id="GO:2001070">
    <property type="term" value="F:starch binding"/>
    <property type="evidence" value="ECO:0007669"/>
    <property type="project" value="InterPro"/>
</dbReference>
<comment type="caution">
    <text evidence="4">The sequence shown here is derived from an EMBL/GenBank/DDBJ whole genome shotgun (WGS) entry which is preliminary data.</text>
</comment>
<dbReference type="Proteomes" id="UP000466586">
    <property type="component" value="Unassembled WGS sequence"/>
</dbReference>
<feature type="chain" id="PRO_5029593168" evidence="1">
    <location>
        <begin position="23"/>
        <end position="344"/>
    </location>
</feature>
<keyword evidence="5" id="KW-1185">Reference proteome</keyword>
<keyword evidence="1" id="KW-0732">Signal</keyword>
<dbReference type="GO" id="GO:0019867">
    <property type="term" value="C:outer membrane"/>
    <property type="evidence" value="ECO:0007669"/>
    <property type="project" value="InterPro"/>
</dbReference>
<evidence type="ECO:0000256" key="1">
    <source>
        <dbReference type="SAM" id="SignalP"/>
    </source>
</evidence>
<dbReference type="EMBL" id="WVHT01000003">
    <property type="protein sequence ID" value="MXV50982.1"/>
    <property type="molecule type" value="Genomic_DNA"/>
</dbReference>
<feature type="domain" description="Amylopullulanase X25" evidence="3">
    <location>
        <begin position="157"/>
        <end position="212"/>
    </location>
</feature>
<dbReference type="Pfam" id="PF14292">
    <property type="entry name" value="SusE"/>
    <property type="match status" value="1"/>
</dbReference>
<reference evidence="4 5" key="1">
    <citation type="submission" date="2019-11" db="EMBL/GenBank/DDBJ databases">
        <title>Pedobacter sp. HMF7647 Genome sequencing and assembly.</title>
        <authorList>
            <person name="Kang H."/>
            <person name="Kim H."/>
            <person name="Joh K."/>
        </authorList>
    </citation>
    <scope>NUCLEOTIDE SEQUENCE [LARGE SCALE GENOMIC DNA]</scope>
    <source>
        <strain evidence="4 5">HMF7647</strain>
    </source>
</reference>
<evidence type="ECO:0000313" key="4">
    <source>
        <dbReference type="EMBL" id="MXV50982.1"/>
    </source>
</evidence>
<protein>
    <submittedName>
        <fullName evidence="4">SusF/SusE family outer membrane protein</fullName>
    </submittedName>
</protein>
<dbReference type="Gene3D" id="2.60.40.3620">
    <property type="match status" value="2"/>
</dbReference>
<evidence type="ECO:0000259" key="2">
    <source>
        <dbReference type="Pfam" id="PF14292"/>
    </source>
</evidence>